<dbReference type="InterPro" id="IPR000182">
    <property type="entry name" value="GNAT_dom"/>
</dbReference>
<sequence>MSRNDVAIRPAVTDDLDAIAEIYAHHVMTSVATFELTPPTADEWRRRFDDVAERELPFVTASLDGKVAGYGYCAPWKPRPAYRHTVEDSVYLAPSAVGLGIGGMLLDTLLTECGRIRVRQVIAVIVDTAGAAASLALHRNRGFIDAGRLTSVGYKHGLWLDTMLLQRSMAEVTD</sequence>
<organism evidence="2 3">
    <name type="scientific">Mycolicibacterium tusciae</name>
    <dbReference type="NCBI Taxonomy" id="75922"/>
    <lineage>
        <taxon>Bacteria</taxon>
        <taxon>Bacillati</taxon>
        <taxon>Actinomycetota</taxon>
        <taxon>Actinomycetes</taxon>
        <taxon>Mycobacteriales</taxon>
        <taxon>Mycobacteriaceae</taxon>
        <taxon>Mycolicibacterium</taxon>
    </lineage>
</organism>
<dbReference type="OrthoDB" id="3173333at2"/>
<dbReference type="InterPro" id="IPR016181">
    <property type="entry name" value="Acyl_CoA_acyltransferase"/>
</dbReference>
<feature type="domain" description="N-acetyltransferase" evidence="1">
    <location>
        <begin position="6"/>
        <end position="165"/>
    </location>
</feature>
<dbReference type="SUPFAM" id="SSF55729">
    <property type="entry name" value="Acyl-CoA N-acyltransferases (Nat)"/>
    <property type="match status" value="1"/>
</dbReference>
<dbReference type="CDD" id="cd04301">
    <property type="entry name" value="NAT_SF"/>
    <property type="match status" value="1"/>
</dbReference>
<evidence type="ECO:0000259" key="1">
    <source>
        <dbReference type="PROSITE" id="PS51186"/>
    </source>
</evidence>
<comment type="caution">
    <text evidence="2">The sequence shown here is derived from an EMBL/GenBank/DDBJ whole genome shotgun (WGS) entry which is preliminary data.</text>
</comment>
<keyword evidence="3" id="KW-1185">Reference proteome</keyword>
<dbReference type="RefSeq" id="WP_083128374.1">
    <property type="nucleotide sequence ID" value="NZ_MVIM01000018.1"/>
</dbReference>
<dbReference type="AlphaFoldDB" id="A0A1X0JHD7"/>
<keyword evidence="2" id="KW-0808">Transferase</keyword>
<name>A0A1X0JHD7_9MYCO</name>
<dbReference type="EMBL" id="MVIM01000018">
    <property type="protein sequence ID" value="ORB62050.1"/>
    <property type="molecule type" value="Genomic_DNA"/>
</dbReference>
<proteinExistence type="predicted"/>
<dbReference type="Gene3D" id="3.40.630.30">
    <property type="match status" value="1"/>
</dbReference>
<reference evidence="2 3" key="1">
    <citation type="submission" date="2017-02" db="EMBL/GenBank/DDBJ databases">
        <title>The new phylogeny of genus Mycobacterium.</title>
        <authorList>
            <person name="Tortoli E."/>
            <person name="Trovato A."/>
            <person name="Cirillo D.M."/>
        </authorList>
    </citation>
    <scope>NUCLEOTIDE SEQUENCE [LARGE SCALE GENOMIC DNA]</scope>
    <source>
        <strain evidence="2 3">DSM 44338</strain>
    </source>
</reference>
<evidence type="ECO:0000313" key="3">
    <source>
        <dbReference type="Proteomes" id="UP000192411"/>
    </source>
</evidence>
<dbReference type="Proteomes" id="UP000192411">
    <property type="component" value="Unassembled WGS sequence"/>
</dbReference>
<dbReference type="PANTHER" id="PTHR43072">
    <property type="entry name" value="N-ACETYLTRANSFERASE"/>
    <property type="match status" value="1"/>
</dbReference>
<dbReference type="PANTHER" id="PTHR43072:SF8">
    <property type="entry name" value="ACYLTRANSFERASE FABY-RELATED"/>
    <property type="match status" value="1"/>
</dbReference>
<accession>A0A1X0JHD7</accession>
<protein>
    <submittedName>
        <fullName evidence="2">GNAT family N-acetyltransferase</fullName>
    </submittedName>
</protein>
<evidence type="ECO:0000313" key="2">
    <source>
        <dbReference type="EMBL" id="ORB62050.1"/>
    </source>
</evidence>
<dbReference type="STRING" id="75922.BST47_24985"/>
<dbReference type="PROSITE" id="PS51186">
    <property type="entry name" value="GNAT"/>
    <property type="match status" value="1"/>
</dbReference>
<dbReference type="GO" id="GO:0016747">
    <property type="term" value="F:acyltransferase activity, transferring groups other than amino-acyl groups"/>
    <property type="evidence" value="ECO:0007669"/>
    <property type="project" value="InterPro"/>
</dbReference>
<gene>
    <name evidence="2" type="ORF">BST47_24985</name>
</gene>
<dbReference type="Pfam" id="PF00583">
    <property type="entry name" value="Acetyltransf_1"/>
    <property type="match status" value="1"/>
</dbReference>